<proteinExistence type="predicted"/>
<name>A0A223NXR6_9SPHI</name>
<evidence type="ECO:0000313" key="2">
    <source>
        <dbReference type="Proteomes" id="UP000215002"/>
    </source>
</evidence>
<accession>A0A223NXR6</accession>
<organism evidence="1 2">
    <name type="scientific">Mucilaginibacter xinganensis</name>
    <dbReference type="NCBI Taxonomy" id="1234841"/>
    <lineage>
        <taxon>Bacteria</taxon>
        <taxon>Pseudomonadati</taxon>
        <taxon>Bacteroidota</taxon>
        <taxon>Sphingobacteriia</taxon>
        <taxon>Sphingobacteriales</taxon>
        <taxon>Sphingobacteriaceae</taxon>
        <taxon>Mucilaginibacter</taxon>
    </lineage>
</organism>
<keyword evidence="2" id="KW-1185">Reference proteome</keyword>
<dbReference type="AlphaFoldDB" id="A0A223NXR6"/>
<dbReference type="OrthoDB" id="799945at2"/>
<sequence>MKQQFEAILTGSDSAVDGIVKQITFDGYPNAYEFESIDNSLHLIIAKDEDGKWVRLAGTEPYLSSWVDELSQQIV</sequence>
<evidence type="ECO:0000313" key="1">
    <source>
        <dbReference type="EMBL" id="ASU34494.1"/>
    </source>
</evidence>
<dbReference type="KEGG" id="muc:MuYL_2607"/>
<protein>
    <submittedName>
        <fullName evidence="1">Uncharacterized protein</fullName>
    </submittedName>
</protein>
<gene>
    <name evidence="1" type="ORF">MuYL_2607</name>
</gene>
<dbReference type="Proteomes" id="UP000215002">
    <property type="component" value="Chromosome"/>
</dbReference>
<dbReference type="EMBL" id="CP022743">
    <property type="protein sequence ID" value="ASU34494.1"/>
    <property type="molecule type" value="Genomic_DNA"/>
</dbReference>
<reference evidence="1 2" key="1">
    <citation type="submission" date="2017-08" db="EMBL/GenBank/DDBJ databases">
        <title>Complete genome sequence of Mucilaginibacter sp. strain BJC16-A31.</title>
        <authorList>
            <consortium name="Henan University of Science and Technology"/>
            <person name="You X."/>
        </authorList>
    </citation>
    <scope>NUCLEOTIDE SEQUENCE [LARGE SCALE GENOMIC DNA]</scope>
    <source>
        <strain evidence="1 2">BJC16-A31</strain>
    </source>
</reference>
<dbReference type="RefSeq" id="WP_094570842.1">
    <property type="nucleotide sequence ID" value="NZ_CP022743.1"/>
</dbReference>